<dbReference type="RefSeq" id="XP_014149092.1">
    <property type="nucleotide sequence ID" value="XM_014293617.1"/>
</dbReference>
<dbReference type="Proteomes" id="UP000054560">
    <property type="component" value="Unassembled WGS sequence"/>
</dbReference>
<dbReference type="AlphaFoldDB" id="A0A0L0FEL9"/>
<organism evidence="5 6">
    <name type="scientific">Sphaeroforma arctica JP610</name>
    <dbReference type="NCBI Taxonomy" id="667725"/>
    <lineage>
        <taxon>Eukaryota</taxon>
        <taxon>Ichthyosporea</taxon>
        <taxon>Ichthyophonida</taxon>
        <taxon>Sphaeroforma</taxon>
    </lineage>
</organism>
<dbReference type="GO" id="GO:0031625">
    <property type="term" value="F:ubiquitin protein ligase binding"/>
    <property type="evidence" value="ECO:0007669"/>
    <property type="project" value="InterPro"/>
</dbReference>
<sequence>AKASWRLLKSAIQKIHKQDASGLSYEELYRNAYNMVLHKHETMLYNGLEAVLTEHLVSVCQTVRSAAENGTKADFLPTLNNEWNKHRISMLMVRDILMYLDKQYVAKNEQVLTVYDLGLSLFRKHVIDQVQNKSFIQECLLESIAKERASELIDRSLVKDVLEMLMEVGVSSSAVYEGVFEAQFLQTSADHYSACSQEFLSQNDSVTYVRKVEKWLSDELGRVDAIMDKQTRSRLQLVVETETIAQHRTAIVGMDKGGVVNLIVEHRLAPLSELFRVLKRVPGGIEEIRDSLLDHLQSTGTKLIHTVLEPLPLIKQLIDLKVMYYDTVEKAFANEQLFTDGVQRKFAHVVNLNKR</sequence>
<dbReference type="eggNOG" id="KOG2166">
    <property type="taxonomic scope" value="Eukaryota"/>
</dbReference>
<dbReference type="InterPro" id="IPR045093">
    <property type="entry name" value="Cullin"/>
</dbReference>
<dbReference type="SUPFAM" id="SSF74788">
    <property type="entry name" value="Cullin repeat-like"/>
    <property type="match status" value="1"/>
</dbReference>
<dbReference type="Gene3D" id="1.20.1310.10">
    <property type="entry name" value="Cullin Repeats"/>
    <property type="match status" value="3"/>
</dbReference>
<feature type="domain" description="Cullin N-terminal" evidence="4">
    <location>
        <begin position="5"/>
        <end position="354"/>
    </location>
</feature>
<keyword evidence="2" id="KW-1017">Isopeptide bond</keyword>
<feature type="non-terminal residue" evidence="5">
    <location>
        <position position="355"/>
    </location>
</feature>
<dbReference type="GO" id="GO:0006511">
    <property type="term" value="P:ubiquitin-dependent protein catabolic process"/>
    <property type="evidence" value="ECO:0007669"/>
    <property type="project" value="InterPro"/>
</dbReference>
<comment type="similarity">
    <text evidence="1">Belongs to the cullin family.</text>
</comment>
<dbReference type="Pfam" id="PF00888">
    <property type="entry name" value="Cullin"/>
    <property type="match status" value="1"/>
</dbReference>
<dbReference type="PANTHER" id="PTHR11932">
    <property type="entry name" value="CULLIN"/>
    <property type="match status" value="1"/>
</dbReference>
<evidence type="ECO:0000256" key="2">
    <source>
        <dbReference type="ARBA" id="ARBA00022499"/>
    </source>
</evidence>
<keyword evidence="3" id="KW-0832">Ubl conjugation</keyword>
<evidence type="ECO:0000313" key="5">
    <source>
        <dbReference type="EMBL" id="KNC75190.1"/>
    </source>
</evidence>
<dbReference type="InterPro" id="IPR016159">
    <property type="entry name" value="Cullin_repeat-like_dom_sf"/>
</dbReference>
<evidence type="ECO:0000256" key="1">
    <source>
        <dbReference type="ARBA" id="ARBA00006019"/>
    </source>
</evidence>
<dbReference type="OrthoDB" id="27073at2759"/>
<accession>A0A0L0FEL9</accession>
<evidence type="ECO:0000259" key="4">
    <source>
        <dbReference type="Pfam" id="PF00888"/>
    </source>
</evidence>
<dbReference type="STRING" id="667725.A0A0L0FEL9"/>
<dbReference type="FunFam" id="1.20.1310.10:FF:000006">
    <property type="entry name" value="Cullin 3"/>
    <property type="match status" value="1"/>
</dbReference>
<reference evidence="5 6" key="1">
    <citation type="submission" date="2011-02" db="EMBL/GenBank/DDBJ databases">
        <title>The Genome Sequence of Sphaeroforma arctica JP610.</title>
        <authorList>
            <consortium name="The Broad Institute Genome Sequencing Platform"/>
            <person name="Russ C."/>
            <person name="Cuomo C."/>
            <person name="Young S.K."/>
            <person name="Zeng Q."/>
            <person name="Gargeya S."/>
            <person name="Alvarado L."/>
            <person name="Berlin A."/>
            <person name="Chapman S.B."/>
            <person name="Chen Z."/>
            <person name="Freedman E."/>
            <person name="Gellesch M."/>
            <person name="Goldberg J."/>
            <person name="Griggs A."/>
            <person name="Gujja S."/>
            <person name="Heilman E."/>
            <person name="Heiman D."/>
            <person name="Howarth C."/>
            <person name="Mehta T."/>
            <person name="Neiman D."/>
            <person name="Pearson M."/>
            <person name="Roberts A."/>
            <person name="Saif S."/>
            <person name="Shea T."/>
            <person name="Shenoy N."/>
            <person name="Sisk P."/>
            <person name="Stolte C."/>
            <person name="Sykes S."/>
            <person name="White J."/>
            <person name="Yandava C."/>
            <person name="Burger G."/>
            <person name="Gray M.W."/>
            <person name="Holland P.W.H."/>
            <person name="King N."/>
            <person name="Lang F.B.F."/>
            <person name="Roger A.J."/>
            <person name="Ruiz-Trillo I."/>
            <person name="Haas B."/>
            <person name="Nusbaum C."/>
            <person name="Birren B."/>
        </authorList>
    </citation>
    <scope>NUCLEOTIDE SEQUENCE [LARGE SCALE GENOMIC DNA]</scope>
    <source>
        <strain evidence="5 6">JP610</strain>
    </source>
</reference>
<dbReference type="InterPro" id="IPR001373">
    <property type="entry name" value="Cullin_N"/>
</dbReference>
<dbReference type="EMBL" id="KQ243791">
    <property type="protein sequence ID" value="KNC75190.1"/>
    <property type="molecule type" value="Genomic_DNA"/>
</dbReference>
<dbReference type="GeneID" id="25912783"/>
<gene>
    <name evidence="5" type="ORF">SARC_12279</name>
</gene>
<feature type="non-terminal residue" evidence="5">
    <location>
        <position position="1"/>
    </location>
</feature>
<evidence type="ECO:0000256" key="3">
    <source>
        <dbReference type="ARBA" id="ARBA00022843"/>
    </source>
</evidence>
<proteinExistence type="inferred from homology"/>
<name>A0A0L0FEL9_9EUKA</name>
<protein>
    <recommendedName>
        <fullName evidence="4">Cullin N-terminal domain-containing protein</fullName>
    </recommendedName>
</protein>
<evidence type="ECO:0000313" key="6">
    <source>
        <dbReference type="Proteomes" id="UP000054560"/>
    </source>
</evidence>
<keyword evidence="6" id="KW-1185">Reference proteome</keyword>
<dbReference type="FunFam" id="1.20.1310.10:FF:000001">
    <property type="entry name" value="Cullin 3"/>
    <property type="match status" value="1"/>
</dbReference>